<name>A0ABU1U8E9_9MICC</name>
<comment type="caution">
    <text evidence="1">The sequence shown here is derived from an EMBL/GenBank/DDBJ whole genome shotgun (WGS) entry which is preliminary data.</text>
</comment>
<keyword evidence="2" id="KW-1185">Reference proteome</keyword>
<reference evidence="1 2" key="1">
    <citation type="submission" date="2023-07" db="EMBL/GenBank/DDBJ databases">
        <title>Sorghum-associated microbial communities from plants grown in Nebraska, USA.</title>
        <authorList>
            <person name="Schachtman D."/>
        </authorList>
    </citation>
    <scope>NUCLEOTIDE SEQUENCE [LARGE SCALE GENOMIC DNA]</scope>
    <source>
        <strain evidence="1 2">BE167</strain>
    </source>
</reference>
<sequence>MTTTPQPSVAAMKLSKAQYIELCDTLRHRAQEAHHNARAWANRALEAESRLAIYEPGDDHPATPEGMEPTC</sequence>
<dbReference type="Proteomes" id="UP001252243">
    <property type="component" value="Unassembled WGS sequence"/>
</dbReference>
<accession>A0ABU1U8E9</accession>
<organism evidence="1 2">
    <name type="scientific">Arthrobacter ginsengisoli</name>
    <dbReference type="NCBI Taxonomy" id="1356565"/>
    <lineage>
        <taxon>Bacteria</taxon>
        <taxon>Bacillati</taxon>
        <taxon>Actinomycetota</taxon>
        <taxon>Actinomycetes</taxon>
        <taxon>Micrococcales</taxon>
        <taxon>Micrococcaceae</taxon>
        <taxon>Arthrobacter</taxon>
    </lineage>
</organism>
<dbReference type="EMBL" id="JAVDVQ010000002">
    <property type="protein sequence ID" value="MDR7081442.1"/>
    <property type="molecule type" value="Genomic_DNA"/>
</dbReference>
<evidence type="ECO:0000313" key="1">
    <source>
        <dbReference type="EMBL" id="MDR7081442.1"/>
    </source>
</evidence>
<protein>
    <submittedName>
        <fullName evidence="1">Uncharacterized protein</fullName>
    </submittedName>
</protein>
<gene>
    <name evidence="1" type="ORF">J2X01_000719</name>
</gene>
<evidence type="ECO:0000313" key="2">
    <source>
        <dbReference type="Proteomes" id="UP001252243"/>
    </source>
</evidence>
<proteinExistence type="predicted"/>